<feature type="non-terminal residue" evidence="1">
    <location>
        <position position="1"/>
    </location>
</feature>
<organism evidence="1">
    <name type="scientific">Tetraodon nigroviridis</name>
    <name type="common">Spotted green pufferfish</name>
    <name type="synonym">Chelonodon nigroviridis</name>
    <dbReference type="NCBI Taxonomy" id="99883"/>
    <lineage>
        <taxon>Eukaryota</taxon>
        <taxon>Metazoa</taxon>
        <taxon>Chordata</taxon>
        <taxon>Craniata</taxon>
        <taxon>Vertebrata</taxon>
        <taxon>Euteleostomi</taxon>
        <taxon>Actinopterygii</taxon>
        <taxon>Neopterygii</taxon>
        <taxon>Teleostei</taxon>
        <taxon>Neoteleostei</taxon>
        <taxon>Acanthomorphata</taxon>
        <taxon>Eupercaria</taxon>
        <taxon>Tetraodontiformes</taxon>
        <taxon>Tetradontoidea</taxon>
        <taxon>Tetraodontidae</taxon>
        <taxon>Tetraodon</taxon>
    </lineage>
</organism>
<dbReference type="OrthoDB" id="18598at2759"/>
<dbReference type="AlphaFoldDB" id="Q4RAA2"/>
<name>Q4RAA2_TETNG</name>
<proteinExistence type="predicted"/>
<reference evidence="1" key="1">
    <citation type="journal article" date="2004" name="Nature">
        <title>Genome duplication in the teleost fish Tetraodon nigroviridis reveals the early vertebrate proto-karyotype.</title>
        <authorList>
            <person name="Jaillon O."/>
            <person name="Aury J.-M."/>
            <person name="Brunet F."/>
            <person name="Petit J.-L."/>
            <person name="Stange-Thomann N."/>
            <person name="Mauceli E."/>
            <person name="Bouneau L."/>
            <person name="Fischer C."/>
            <person name="Ozouf-Costaz C."/>
            <person name="Bernot A."/>
            <person name="Nicaud S."/>
            <person name="Jaffe D."/>
            <person name="Fisher S."/>
            <person name="Lutfalla G."/>
            <person name="Dossat C."/>
            <person name="Segurens B."/>
            <person name="Dasilva C."/>
            <person name="Salanoubat M."/>
            <person name="Levy M."/>
            <person name="Boudet N."/>
            <person name="Castellano S."/>
            <person name="Anthouard V."/>
            <person name="Jubin C."/>
            <person name="Castelli V."/>
            <person name="Katinka M."/>
            <person name="Vacherie B."/>
            <person name="Biemont C."/>
            <person name="Skalli Z."/>
            <person name="Cattolico L."/>
            <person name="Poulain J."/>
            <person name="De Berardinis V."/>
            <person name="Cruaud C."/>
            <person name="Duprat S."/>
            <person name="Brottier P."/>
            <person name="Coutanceau J.-P."/>
            <person name="Gouzy J."/>
            <person name="Parra G."/>
            <person name="Lardier G."/>
            <person name="Chapple C."/>
            <person name="McKernan K.J."/>
            <person name="McEwan P."/>
            <person name="Bosak S."/>
            <person name="Kellis M."/>
            <person name="Volff J.-N."/>
            <person name="Guigo R."/>
            <person name="Zody M.C."/>
            <person name="Mesirov J."/>
            <person name="Lindblad-Toh K."/>
            <person name="Birren B."/>
            <person name="Nusbaum C."/>
            <person name="Kahn D."/>
            <person name="Robinson-Rechavi M."/>
            <person name="Laudet V."/>
            <person name="Schachter V."/>
            <person name="Quetier F."/>
            <person name="Saurin W."/>
            <person name="Scarpelli C."/>
            <person name="Wincker P."/>
            <person name="Lander E.S."/>
            <person name="Weissenbach J."/>
            <person name="Roest Crollius H."/>
        </authorList>
    </citation>
    <scope>NUCLEOTIDE SEQUENCE [LARGE SCALE GENOMIC DNA]</scope>
</reference>
<protein>
    <submittedName>
        <fullName evidence="1">Chromosome undetermined SCAF24167, whole genome shotgun sequence</fullName>
    </submittedName>
</protein>
<gene>
    <name evidence="1" type="ORF">GSTENG00038673001</name>
</gene>
<dbReference type="Gene3D" id="3.80.10.10">
    <property type="entry name" value="Ribonuclease Inhibitor"/>
    <property type="match status" value="1"/>
</dbReference>
<evidence type="ECO:0000313" key="1">
    <source>
        <dbReference type="EMBL" id="CAG14681.1"/>
    </source>
</evidence>
<dbReference type="KEGG" id="tng:GSTEN00038673G001"/>
<dbReference type="EMBL" id="CAAE01024167">
    <property type="protein sequence ID" value="CAG14681.1"/>
    <property type="molecule type" value="Genomic_DNA"/>
</dbReference>
<accession>Q4RAA2</accession>
<reference evidence="1" key="2">
    <citation type="submission" date="2004-02" db="EMBL/GenBank/DDBJ databases">
        <authorList>
            <consortium name="Genoscope"/>
            <consortium name="Whitehead Institute Centre for Genome Research"/>
        </authorList>
    </citation>
    <scope>NUCLEOTIDE SEQUENCE</scope>
</reference>
<sequence>HFYHFLSQPNSLETLDLSNTDCSLDHVCSALLRGSAQHLSVLNVSKSVFPHR</sequence>
<dbReference type="InterPro" id="IPR032675">
    <property type="entry name" value="LRR_dom_sf"/>
</dbReference>